<dbReference type="Pfam" id="PF20183">
    <property type="entry name" value="DUF6546"/>
    <property type="match status" value="1"/>
</dbReference>
<organism evidence="2 3">
    <name type="scientific">Dactylonectria estremocensis</name>
    <dbReference type="NCBI Taxonomy" id="1079267"/>
    <lineage>
        <taxon>Eukaryota</taxon>
        <taxon>Fungi</taxon>
        <taxon>Dikarya</taxon>
        <taxon>Ascomycota</taxon>
        <taxon>Pezizomycotina</taxon>
        <taxon>Sordariomycetes</taxon>
        <taxon>Hypocreomycetidae</taxon>
        <taxon>Hypocreales</taxon>
        <taxon>Nectriaceae</taxon>
        <taxon>Dactylonectria</taxon>
    </lineage>
</organism>
<comment type="caution">
    <text evidence="2">The sequence shown here is derived from an EMBL/GenBank/DDBJ whole genome shotgun (WGS) entry which is preliminary data.</text>
</comment>
<evidence type="ECO:0000313" key="3">
    <source>
        <dbReference type="Proteomes" id="UP000717696"/>
    </source>
</evidence>
<dbReference type="AlphaFoldDB" id="A0A9P9DYR6"/>
<reference evidence="2" key="1">
    <citation type="journal article" date="2021" name="Nat. Commun.">
        <title>Genetic determinants of endophytism in the Arabidopsis root mycobiome.</title>
        <authorList>
            <person name="Mesny F."/>
            <person name="Miyauchi S."/>
            <person name="Thiergart T."/>
            <person name="Pickel B."/>
            <person name="Atanasova L."/>
            <person name="Karlsson M."/>
            <person name="Huettel B."/>
            <person name="Barry K.W."/>
            <person name="Haridas S."/>
            <person name="Chen C."/>
            <person name="Bauer D."/>
            <person name="Andreopoulos W."/>
            <person name="Pangilinan J."/>
            <person name="LaButti K."/>
            <person name="Riley R."/>
            <person name="Lipzen A."/>
            <person name="Clum A."/>
            <person name="Drula E."/>
            <person name="Henrissat B."/>
            <person name="Kohler A."/>
            <person name="Grigoriev I.V."/>
            <person name="Martin F.M."/>
            <person name="Hacquard S."/>
        </authorList>
    </citation>
    <scope>NUCLEOTIDE SEQUENCE</scope>
    <source>
        <strain evidence="2">MPI-CAGE-AT-0021</strain>
    </source>
</reference>
<dbReference type="Proteomes" id="UP000717696">
    <property type="component" value="Unassembled WGS sequence"/>
</dbReference>
<gene>
    <name evidence="2" type="ORF">B0J13DRAFT_645978</name>
</gene>
<feature type="domain" description="DUF6546" evidence="1">
    <location>
        <begin position="220"/>
        <end position="390"/>
    </location>
</feature>
<dbReference type="EMBL" id="JAGMUU010000022">
    <property type="protein sequence ID" value="KAH7127888.1"/>
    <property type="molecule type" value="Genomic_DNA"/>
</dbReference>
<accession>A0A9P9DYR6</accession>
<protein>
    <recommendedName>
        <fullName evidence="1">DUF6546 domain-containing protein</fullName>
    </recommendedName>
</protein>
<evidence type="ECO:0000313" key="2">
    <source>
        <dbReference type="EMBL" id="KAH7127888.1"/>
    </source>
</evidence>
<name>A0A9P9DYR6_9HYPO</name>
<dbReference type="InterPro" id="IPR046676">
    <property type="entry name" value="DUF6546"/>
</dbReference>
<dbReference type="OrthoDB" id="4802432at2759"/>
<proteinExistence type="predicted"/>
<keyword evidence="3" id="KW-1185">Reference proteome</keyword>
<sequence>MSEKNAARLDYIRHLWLRITLSEYICPDCRKPETTETIDRNNQISTRSLTLLLHVLSRWTPNYIGGLTLEISAHSPSDIEHCYRNVLDFDQQRYFHLEEDLRRSLDLMEYTRHRYILLEQAINQHPMGRSSGAAERFWGNPLALTPPQLLPATPIVKVLCLRPHFFRGIALNTLGWLFRDSFINMTTFRFERWAAVTIHREHAFYEDFLANLVHAFPSTLKIFSFNQWTRWDGHDRRLFDTPHVHQPFLQNMVTAYHKLTEFRPPWQLNTRQFLKQLARAKTCEEPKLELLCLECRTLHSTRDQECFTKVLVLVAKVASAMPKLRILEIWNAGPGYGFLFRYTLDPHQARITWRSTHKAMGLEAVVIEAWAKVASEHGVQLLAETDRFSTVGQECKIVDGKSMYRHLVLGRLAVHPVTLAQLETSLPLQRHR</sequence>
<evidence type="ECO:0000259" key="1">
    <source>
        <dbReference type="Pfam" id="PF20183"/>
    </source>
</evidence>